<dbReference type="EMBL" id="CACVBM020001251">
    <property type="protein sequence ID" value="CAA7041751.1"/>
    <property type="molecule type" value="Genomic_DNA"/>
</dbReference>
<gene>
    <name evidence="1" type="ORF">MERR_LOCUS28986</name>
</gene>
<dbReference type="GO" id="GO:0005777">
    <property type="term" value="C:peroxisome"/>
    <property type="evidence" value="ECO:0007669"/>
    <property type="project" value="InterPro"/>
</dbReference>
<protein>
    <recommendedName>
        <fullName evidence="3">NYN domain-containing protein</fullName>
    </recommendedName>
</protein>
<dbReference type="CDD" id="cd10910">
    <property type="entry name" value="PIN_limkain_b1_N_like"/>
    <property type="match status" value="1"/>
</dbReference>
<dbReference type="OrthoDB" id="1073369at2759"/>
<organism evidence="1 2">
    <name type="scientific">Microthlaspi erraticum</name>
    <dbReference type="NCBI Taxonomy" id="1685480"/>
    <lineage>
        <taxon>Eukaryota</taxon>
        <taxon>Viridiplantae</taxon>
        <taxon>Streptophyta</taxon>
        <taxon>Embryophyta</taxon>
        <taxon>Tracheophyta</taxon>
        <taxon>Spermatophyta</taxon>
        <taxon>Magnoliopsida</taxon>
        <taxon>eudicotyledons</taxon>
        <taxon>Gunneridae</taxon>
        <taxon>Pentapetalae</taxon>
        <taxon>rosids</taxon>
        <taxon>malvids</taxon>
        <taxon>Brassicales</taxon>
        <taxon>Brassicaceae</taxon>
        <taxon>Coluteocarpeae</taxon>
        <taxon>Microthlaspi</taxon>
    </lineage>
</organism>
<dbReference type="PANTHER" id="PTHR14379:SF7">
    <property type="entry name" value="ENDONUCLEASE OR GLYCOSYL HYDROLASE-RELATED"/>
    <property type="match status" value="1"/>
</dbReference>
<sequence length="540" mass="61120">MAENLPNSEVISDCGLENFYPNERTTFVFWDLVKYQIPRAKLQPAVESNIRAALYKMGLYGCVIMRAYGEKKLDHLKDDLYEAGFYYKPNGEVALDVILYANTCAPTTRGNFMVIPRPDPDSELHRVLKCLQSRSHDLLLVKPPDDDDKAQDGLLLHSVESLVECTQALDGGKPIIRGRRMGDTPLIGSFSSLMSLLCRNSLMPSCQGSERDTFVFWDLVKYPIPSSACIKSAGENIAALQHIGVHGCVEILAYGDKKLNQSDLYKAGIMFIQGYCQMVWALNSFLHRGRQANIMLIPRPDPINGRLLNILRRLERNHHNVLLLKPPLDGRGLDYDDFNIFLHSVHSIVKCTQGLHGGKPIIGDRRRMEDFSERITHYNKDGATVGFFWDVEDFPFPDGLSPDEIYAKIVSAFREDDDVTPMSIWAYVDDKDVSWGGDFLKDKTWESSINFLPGGGDKSARLNRMLHDIHLWALDTRVHVAYVFVVSDKVKRHKEFSRRLKYMHGSDYKVFLVTPSGSGEPANGSEWPESHFGQTYSFAS</sequence>
<name>A0A6D2JEA3_9BRAS</name>
<dbReference type="Proteomes" id="UP000467841">
    <property type="component" value="Unassembled WGS sequence"/>
</dbReference>
<keyword evidence="2" id="KW-1185">Reference proteome</keyword>
<dbReference type="PANTHER" id="PTHR14379">
    <property type="entry name" value="LIMKAIN B LKAP"/>
    <property type="match status" value="1"/>
</dbReference>
<dbReference type="AlphaFoldDB" id="A0A6D2JEA3"/>
<dbReference type="InterPro" id="IPR024768">
    <property type="entry name" value="Marf1"/>
</dbReference>
<evidence type="ECO:0000313" key="2">
    <source>
        <dbReference type="Proteomes" id="UP000467841"/>
    </source>
</evidence>
<accession>A0A6D2JEA3</accession>
<proteinExistence type="predicted"/>
<reference evidence="1" key="1">
    <citation type="submission" date="2020-01" db="EMBL/GenBank/DDBJ databases">
        <authorList>
            <person name="Mishra B."/>
        </authorList>
    </citation>
    <scope>NUCLEOTIDE SEQUENCE [LARGE SCALE GENOMIC DNA]</scope>
</reference>
<dbReference type="GO" id="GO:0010468">
    <property type="term" value="P:regulation of gene expression"/>
    <property type="evidence" value="ECO:0007669"/>
    <property type="project" value="InterPro"/>
</dbReference>
<evidence type="ECO:0000313" key="1">
    <source>
        <dbReference type="EMBL" id="CAA7041751.1"/>
    </source>
</evidence>
<evidence type="ECO:0008006" key="3">
    <source>
        <dbReference type="Google" id="ProtNLM"/>
    </source>
</evidence>
<comment type="caution">
    <text evidence="1">The sequence shown here is derived from an EMBL/GenBank/DDBJ whole genome shotgun (WGS) entry which is preliminary data.</text>
</comment>